<evidence type="ECO:0000313" key="2">
    <source>
        <dbReference type="EMBL" id="OTG15788.1"/>
    </source>
</evidence>
<organism evidence="2 3">
    <name type="scientific">Helianthus annuus</name>
    <name type="common">Common sunflower</name>
    <dbReference type="NCBI Taxonomy" id="4232"/>
    <lineage>
        <taxon>Eukaryota</taxon>
        <taxon>Viridiplantae</taxon>
        <taxon>Streptophyta</taxon>
        <taxon>Embryophyta</taxon>
        <taxon>Tracheophyta</taxon>
        <taxon>Spermatophyta</taxon>
        <taxon>Magnoliopsida</taxon>
        <taxon>eudicotyledons</taxon>
        <taxon>Gunneridae</taxon>
        <taxon>Pentapetalae</taxon>
        <taxon>asterids</taxon>
        <taxon>campanulids</taxon>
        <taxon>Asterales</taxon>
        <taxon>Asteraceae</taxon>
        <taxon>Asteroideae</taxon>
        <taxon>Heliantheae alliance</taxon>
        <taxon>Heliantheae</taxon>
        <taxon>Helianthus</taxon>
    </lineage>
</organism>
<protein>
    <submittedName>
        <fullName evidence="2">Uncharacterized protein</fullName>
    </submittedName>
</protein>
<proteinExistence type="predicted"/>
<evidence type="ECO:0000313" key="3">
    <source>
        <dbReference type="Proteomes" id="UP000215914"/>
    </source>
</evidence>
<accession>A0A251TXB8</accession>
<dbReference type="InParanoid" id="A0A251TXB8"/>
<dbReference type="AlphaFoldDB" id="A0A251TXB8"/>
<sequence length="56" mass="6036">MPLNPQLESRTTTLVPSLSLLFTTVGGRRSAGRSLPPRYTLSHRALSPSSLRSLGT</sequence>
<dbReference type="EMBL" id="CM007898">
    <property type="protein sequence ID" value="OTG15788.1"/>
    <property type="molecule type" value="Genomic_DNA"/>
</dbReference>
<evidence type="ECO:0000256" key="1">
    <source>
        <dbReference type="SAM" id="MobiDB-lite"/>
    </source>
</evidence>
<keyword evidence="3" id="KW-1185">Reference proteome</keyword>
<gene>
    <name evidence="2" type="ORF">HannXRQ_Chr09g0264281</name>
</gene>
<dbReference type="Proteomes" id="UP000215914">
    <property type="component" value="Chromosome 9"/>
</dbReference>
<name>A0A251TXB8_HELAN</name>
<reference evidence="3" key="1">
    <citation type="journal article" date="2017" name="Nature">
        <title>The sunflower genome provides insights into oil metabolism, flowering and Asterid evolution.</title>
        <authorList>
            <person name="Badouin H."/>
            <person name="Gouzy J."/>
            <person name="Grassa C.J."/>
            <person name="Murat F."/>
            <person name="Staton S.E."/>
            <person name="Cottret L."/>
            <person name="Lelandais-Briere C."/>
            <person name="Owens G.L."/>
            <person name="Carrere S."/>
            <person name="Mayjonade B."/>
            <person name="Legrand L."/>
            <person name="Gill N."/>
            <person name="Kane N.C."/>
            <person name="Bowers J.E."/>
            <person name="Hubner S."/>
            <person name="Bellec A."/>
            <person name="Berard A."/>
            <person name="Berges H."/>
            <person name="Blanchet N."/>
            <person name="Boniface M.C."/>
            <person name="Brunel D."/>
            <person name="Catrice O."/>
            <person name="Chaidir N."/>
            <person name="Claudel C."/>
            <person name="Donnadieu C."/>
            <person name="Faraut T."/>
            <person name="Fievet G."/>
            <person name="Helmstetter N."/>
            <person name="King M."/>
            <person name="Knapp S.J."/>
            <person name="Lai Z."/>
            <person name="Le Paslier M.C."/>
            <person name="Lippi Y."/>
            <person name="Lorenzon L."/>
            <person name="Mandel J.R."/>
            <person name="Marage G."/>
            <person name="Marchand G."/>
            <person name="Marquand E."/>
            <person name="Bret-Mestries E."/>
            <person name="Morien E."/>
            <person name="Nambeesan S."/>
            <person name="Nguyen T."/>
            <person name="Pegot-Espagnet P."/>
            <person name="Pouilly N."/>
            <person name="Raftis F."/>
            <person name="Sallet E."/>
            <person name="Schiex T."/>
            <person name="Thomas J."/>
            <person name="Vandecasteele C."/>
            <person name="Vares D."/>
            <person name="Vear F."/>
            <person name="Vautrin S."/>
            <person name="Crespi M."/>
            <person name="Mangin B."/>
            <person name="Burke J.M."/>
            <person name="Salse J."/>
            <person name="Munos S."/>
            <person name="Vincourt P."/>
            <person name="Rieseberg L.H."/>
            <person name="Langlade N.B."/>
        </authorList>
    </citation>
    <scope>NUCLEOTIDE SEQUENCE [LARGE SCALE GENOMIC DNA]</scope>
    <source>
        <strain evidence="3">cv. SF193</strain>
    </source>
</reference>
<feature type="compositionally biased region" description="Polar residues" evidence="1">
    <location>
        <begin position="47"/>
        <end position="56"/>
    </location>
</feature>
<feature type="region of interest" description="Disordered" evidence="1">
    <location>
        <begin position="27"/>
        <end position="56"/>
    </location>
</feature>